<dbReference type="EMBL" id="JAGIOC010000001">
    <property type="protein sequence ID" value="MBP2408653.1"/>
    <property type="molecule type" value="Genomic_DNA"/>
</dbReference>
<dbReference type="RefSeq" id="WP_209889443.1">
    <property type="nucleotide sequence ID" value="NZ_BAAAJV010000001.1"/>
</dbReference>
<evidence type="ECO:0000256" key="1">
    <source>
        <dbReference type="SAM" id="MobiDB-lite"/>
    </source>
</evidence>
<evidence type="ECO:0000313" key="3">
    <source>
        <dbReference type="Proteomes" id="UP000698222"/>
    </source>
</evidence>
<evidence type="ECO:0000313" key="2">
    <source>
        <dbReference type="EMBL" id="MBP2408653.1"/>
    </source>
</evidence>
<organism evidence="2 3">
    <name type="scientific">Brachybacterium fresconis</name>
    <dbReference type="NCBI Taxonomy" id="173363"/>
    <lineage>
        <taxon>Bacteria</taxon>
        <taxon>Bacillati</taxon>
        <taxon>Actinomycetota</taxon>
        <taxon>Actinomycetes</taxon>
        <taxon>Micrococcales</taxon>
        <taxon>Dermabacteraceae</taxon>
        <taxon>Brachybacterium</taxon>
    </lineage>
</organism>
<dbReference type="Proteomes" id="UP000698222">
    <property type="component" value="Unassembled WGS sequence"/>
</dbReference>
<feature type="compositionally biased region" description="Basic residues" evidence="1">
    <location>
        <begin position="50"/>
        <end position="59"/>
    </location>
</feature>
<name>A0ABS4YIQ2_9MICO</name>
<reference evidence="2 3" key="1">
    <citation type="submission" date="2021-03" db="EMBL/GenBank/DDBJ databases">
        <title>Sequencing the genomes of 1000 actinobacteria strains.</title>
        <authorList>
            <person name="Klenk H.-P."/>
        </authorList>
    </citation>
    <scope>NUCLEOTIDE SEQUENCE [LARGE SCALE GENOMIC DNA]</scope>
    <source>
        <strain evidence="2 3">DSM 14564</strain>
    </source>
</reference>
<protein>
    <submittedName>
        <fullName evidence="2">Uncharacterized protein</fullName>
    </submittedName>
</protein>
<feature type="region of interest" description="Disordered" evidence="1">
    <location>
        <begin position="31"/>
        <end position="59"/>
    </location>
</feature>
<comment type="caution">
    <text evidence="2">The sequence shown here is derived from an EMBL/GenBank/DDBJ whole genome shotgun (WGS) entry which is preliminary data.</text>
</comment>
<proteinExistence type="predicted"/>
<sequence>MKLRRLLYAGRAALRTEKGRQVAGRLTDTAADTARRASPRHSATIDKAQHSARRYLGRG</sequence>
<gene>
    <name evidence="2" type="ORF">JOF44_001556</name>
</gene>
<accession>A0ABS4YIQ2</accession>
<keyword evidence="3" id="KW-1185">Reference proteome</keyword>